<organism evidence="3 4">
    <name type="scientific">Dunaliella salina</name>
    <name type="common">Green alga</name>
    <name type="synonym">Protococcus salinus</name>
    <dbReference type="NCBI Taxonomy" id="3046"/>
    <lineage>
        <taxon>Eukaryota</taxon>
        <taxon>Viridiplantae</taxon>
        <taxon>Chlorophyta</taxon>
        <taxon>core chlorophytes</taxon>
        <taxon>Chlorophyceae</taxon>
        <taxon>CS clade</taxon>
        <taxon>Chlamydomonadales</taxon>
        <taxon>Dunaliellaceae</taxon>
        <taxon>Dunaliella</taxon>
    </lineage>
</organism>
<reference evidence="3" key="1">
    <citation type="submission" date="2017-08" db="EMBL/GenBank/DDBJ databases">
        <authorList>
            <person name="Polle J.E."/>
            <person name="Barry K."/>
            <person name="Cushman J."/>
            <person name="Schmutz J."/>
            <person name="Tran D."/>
            <person name="Hathwaick L.T."/>
            <person name="Yim W.C."/>
            <person name="Jenkins J."/>
            <person name="Mckie-Krisberg Z.M."/>
            <person name="Prochnik S."/>
            <person name="Lindquist E."/>
            <person name="Dockter R.B."/>
            <person name="Adam C."/>
            <person name="Molina H."/>
            <person name="Bunkerborg J."/>
            <person name="Jin E."/>
            <person name="Buchheim M."/>
            <person name="Magnuson J."/>
        </authorList>
    </citation>
    <scope>NUCLEOTIDE SEQUENCE</scope>
    <source>
        <strain evidence="3">CCAP 19/18</strain>
    </source>
</reference>
<evidence type="ECO:0008006" key="5">
    <source>
        <dbReference type="Google" id="ProtNLM"/>
    </source>
</evidence>
<dbReference type="Proteomes" id="UP000815325">
    <property type="component" value="Unassembled WGS sequence"/>
</dbReference>
<comment type="caution">
    <text evidence="3">The sequence shown here is derived from an EMBL/GenBank/DDBJ whole genome shotgun (WGS) entry which is preliminary data.</text>
</comment>
<feature type="compositionally biased region" description="Basic and acidic residues" evidence="1">
    <location>
        <begin position="60"/>
        <end position="70"/>
    </location>
</feature>
<feature type="chain" id="PRO_5046182900" description="Encoded protein" evidence="2">
    <location>
        <begin position="24"/>
        <end position="124"/>
    </location>
</feature>
<keyword evidence="2" id="KW-0732">Signal</keyword>
<feature type="non-terminal residue" evidence="3">
    <location>
        <position position="124"/>
    </location>
</feature>
<feature type="compositionally biased region" description="Low complexity" evidence="1">
    <location>
        <begin position="46"/>
        <end position="57"/>
    </location>
</feature>
<feature type="region of interest" description="Disordered" evidence="1">
    <location>
        <begin position="34"/>
        <end position="72"/>
    </location>
</feature>
<evidence type="ECO:0000313" key="3">
    <source>
        <dbReference type="EMBL" id="KAF5827243.1"/>
    </source>
</evidence>
<accession>A0ABQ7FY16</accession>
<feature type="signal peptide" evidence="2">
    <location>
        <begin position="1"/>
        <end position="23"/>
    </location>
</feature>
<name>A0ABQ7FY16_DUNSA</name>
<evidence type="ECO:0000313" key="4">
    <source>
        <dbReference type="Proteomes" id="UP000815325"/>
    </source>
</evidence>
<protein>
    <recommendedName>
        <fullName evidence="5">Encoded protein</fullName>
    </recommendedName>
</protein>
<proteinExistence type="predicted"/>
<sequence length="124" mass="12942">MRKRPRRACPGMGFTVFLALVMCAGPGRVVEGSGDHSPIYSAGTRAPSSAQKAATSKKSTRAESERRRLAADSSVGSCTQPLVVDLAAAAGNELVTDDFNTCPYSHAFGTSSSSMGPSFVIQLE</sequence>
<gene>
    <name evidence="3" type="ORF">DUNSADRAFT_1072</name>
</gene>
<evidence type="ECO:0000256" key="1">
    <source>
        <dbReference type="SAM" id="MobiDB-lite"/>
    </source>
</evidence>
<dbReference type="EMBL" id="MU070553">
    <property type="protein sequence ID" value="KAF5827243.1"/>
    <property type="molecule type" value="Genomic_DNA"/>
</dbReference>
<keyword evidence="4" id="KW-1185">Reference proteome</keyword>
<evidence type="ECO:0000256" key="2">
    <source>
        <dbReference type="SAM" id="SignalP"/>
    </source>
</evidence>